<organism evidence="3 4">
    <name type="scientific">Stutzerimonas stutzeri</name>
    <name type="common">Pseudomonas stutzeri</name>
    <dbReference type="NCBI Taxonomy" id="316"/>
    <lineage>
        <taxon>Bacteria</taxon>
        <taxon>Pseudomonadati</taxon>
        <taxon>Pseudomonadota</taxon>
        <taxon>Gammaproteobacteria</taxon>
        <taxon>Pseudomonadales</taxon>
        <taxon>Pseudomonadaceae</taxon>
        <taxon>Stutzerimonas</taxon>
    </lineage>
</organism>
<keyword evidence="1" id="KW-0812">Transmembrane</keyword>
<feature type="chain" id="PRO_5044833231" evidence="2">
    <location>
        <begin position="31"/>
        <end position="124"/>
    </location>
</feature>
<sequence>MKKLKDMSINLYWKTQVAAGAMMMSAMAAASPNPIGVNTSNQLGDSVNNVNQNIGMIPTLLLNGSQIAGIWFGYKAWDNWSKVQKGNDPEAKPGKTAGYLIAGIGGYFLPSFLGMGGATLLPGV</sequence>
<keyword evidence="1" id="KW-0472">Membrane</keyword>
<reference evidence="3" key="1">
    <citation type="submission" date="2022-09" db="EMBL/GenBank/DDBJ databases">
        <title>Intensive care unit water sources are persistently colonized with multi-drug resistant bacteria and are the site of extensive horizontal gene transfer of antibiotic resistance genes.</title>
        <authorList>
            <person name="Diorio-Toth L."/>
        </authorList>
    </citation>
    <scope>NUCLEOTIDE SEQUENCE</scope>
    <source>
        <strain evidence="3">GD03864</strain>
    </source>
</reference>
<evidence type="ECO:0000313" key="4">
    <source>
        <dbReference type="Proteomes" id="UP001161139"/>
    </source>
</evidence>
<feature type="transmembrane region" description="Helical" evidence="1">
    <location>
        <begin position="98"/>
        <end position="121"/>
    </location>
</feature>
<keyword evidence="2" id="KW-0732">Signal</keyword>
<dbReference type="AlphaFoldDB" id="A0ABD4XVQ7"/>
<feature type="transmembrane region" description="Helical" evidence="1">
    <location>
        <begin position="54"/>
        <end position="77"/>
    </location>
</feature>
<proteinExistence type="predicted"/>
<name>A0ABD4XVQ7_STUST</name>
<comment type="caution">
    <text evidence="3">The sequence shown here is derived from an EMBL/GenBank/DDBJ whole genome shotgun (WGS) entry which is preliminary data.</text>
</comment>
<evidence type="ECO:0000256" key="1">
    <source>
        <dbReference type="SAM" id="Phobius"/>
    </source>
</evidence>
<evidence type="ECO:0000256" key="2">
    <source>
        <dbReference type="SAM" id="SignalP"/>
    </source>
</evidence>
<accession>A0ABD4XVQ7</accession>
<dbReference type="RefSeq" id="WP_172882248.1">
    <property type="nucleotide sequence ID" value="NZ_JAOCDG010000003.1"/>
</dbReference>
<protein>
    <submittedName>
        <fullName evidence="3">Uncharacterized protein</fullName>
    </submittedName>
</protein>
<dbReference type="Proteomes" id="UP001161139">
    <property type="component" value="Unassembled WGS sequence"/>
</dbReference>
<keyword evidence="1" id="KW-1133">Transmembrane helix</keyword>
<dbReference type="EMBL" id="JAOCDG010000003">
    <property type="protein sequence ID" value="MDH0686955.1"/>
    <property type="molecule type" value="Genomic_DNA"/>
</dbReference>
<gene>
    <name evidence="3" type="ORF">N5D09_02500</name>
</gene>
<evidence type="ECO:0000313" key="3">
    <source>
        <dbReference type="EMBL" id="MDH0686955.1"/>
    </source>
</evidence>
<feature type="signal peptide" evidence="2">
    <location>
        <begin position="1"/>
        <end position="30"/>
    </location>
</feature>